<dbReference type="InterPro" id="IPR000225">
    <property type="entry name" value="Armadillo"/>
</dbReference>
<feature type="repeat" description="ARM" evidence="10">
    <location>
        <begin position="135"/>
        <end position="163"/>
    </location>
</feature>
<feature type="region of interest" description="Disordered" evidence="11">
    <location>
        <begin position="797"/>
        <end position="826"/>
    </location>
</feature>
<organism evidence="13 14">
    <name type="scientific">Cetraspora pellucida</name>
    <dbReference type="NCBI Taxonomy" id="1433469"/>
    <lineage>
        <taxon>Eukaryota</taxon>
        <taxon>Fungi</taxon>
        <taxon>Fungi incertae sedis</taxon>
        <taxon>Mucoromycota</taxon>
        <taxon>Glomeromycotina</taxon>
        <taxon>Glomeromycetes</taxon>
        <taxon>Diversisporales</taxon>
        <taxon>Gigasporaceae</taxon>
        <taxon>Cetraspora</taxon>
    </lineage>
</organism>
<proteinExistence type="predicted"/>
<dbReference type="PROSITE" id="PS50089">
    <property type="entry name" value="ZF_RING_2"/>
    <property type="match status" value="1"/>
</dbReference>
<dbReference type="InterPro" id="IPR011989">
    <property type="entry name" value="ARM-like"/>
</dbReference>
<evidence type="ECO:0000256" key="11">
    <source>
        <dbReference type="SAM" id="MobiDB-lite"/>
    </source>
</evidence>
<gene>
    <name evidence="13" type="ORF">CPELLU_LOCUS6737</name>
</gene>
<keyword evidence="14" id="KW-1185">Reference proteome</keyword>
<evidence type="ECO:0000259" key="12">
    <source>
        <dbReference type="PROSITE" id="PS50089"/>
    </source>
</evidence>
<dbReference type="GO" id="GO:0008270">
    <property type="term" value="F:zinc ion binding"/>
    <property type="evidence" value="ECO:0007669"/>
    <property type="project" value="UniProtKB-KW"/>
</dbReference>
<dbReference type="Gene3D" id="3.30.40.10">
    <property type="entry name" value="Zinc/RING finger domain, C3HC4 (zinc finger)"/>
    <property type="match status" value="1"/>
</dbReference>
<reference evidence="13" key="1">
    <citation type="submission" date="2021-06" db="EMBL/GenBank/DDBJ databases">
        <authorList>
            <person name="Kallberg Y."/>
            <person name="Tangrot J."/>
            <person name="Rosling A."/>
        </authorList>
    </citation>
    <scope>NUCLEOTIDE SEQUENCE</scope>
    <source>
        <strain evidence="13">FL966</strain>
    </source>
</reference>
<dbReference type="SUPFAM" id="SSF48371">
    <property type="entry name" value="ARM repeat"/>
    <property type="match status" value="1"/>
</dbReference>
<evidence type="ECO:0000256" key="1">
    <source>
        <dbReference type="ARBA" id="ARBA00004123"/>
    </source>
</evidence>
<dbReference type="InterPro" id="IPR039678">
    <property type="entry name" value="CTNNBL1"/>
</dbReference>
<dbReference type="SMART" id="SM01156">
    <property type="entry name" value="DUF1716"/>
    <property type="match status" value="1"/>
</dbReference>
<dbReference type="Gene3D" id="1.25.10.10">
    <property type="entry name" value="Leucine-rich Repeat Variant"/>
    <property type="match status" value="1"/>
</dbReference>
<keyword evidence="4" id="KW-0677">Repeat</keyword>
<comment type="subcellular location">
    <subcellularLocation>
        <location evidence="1">Nucleus</location>
    </subcellularLocation>
</comment>
<dbReference type="InterPro" id="IPR016024">
    <property type="entry name" value="ARM-type_fold"/>
</dbReference>
<dbReference type="EMBL" id="CAJVQA010004289">
    <property type="protein sequence ID" value="CAG8595440.1"/>
    <property type="molecule type" value="Genomic_DNA"/>
</dbReference>
<keyword evidence="7" id="KW-0175">Coiled coil</keyword>
<dbReference type="PANTHER" id="PTHR14978:SF0">
    <property type="entry name" value="BETA-CATENIN-LIKE PROTEIN 1"/>
    <property type="match status" value="1"/>
</dbReference>
<dbReference type="FunFam" id="1.25.10.10:FF:001136">
    <property type="entry name" value="Beta-catenin-like protein 1"/>
    <property type="match status" value="1"/>
</dbReference>
<evidence type="ECO:0000256" key="2">
    <source>
        <dbReference type="ARBA" id="ARBA00022553"/>
    </source>
</evidence>
<dbReference type="Pfam" id="PF08216">
    <property type="entry name" value="CTNNBL"/>
    <property type="match status" value="1"/>
</dbReference>
<dbReference type="Gene3D" id="3.50.30.30">
    <property type="match status" value="1"/>
</dbReference>
<dbReference type="Pfam" id="PF13639">
    <property type="entry name" value="zf-RING_2"/>
    <property type="match status" value="1"/>
</dbReference>
<feature type="compositionally biased region" description="Low complexity" evidence="11">
    <location>
        <begin position="812"/>
        <end position="826"/>
    </location>
</feature>
<evidence type="ECO:0000256" key="3">
    <source>
        <dbReference type="ARBA" id="ARBA00022723"/>
    </source>
</evidence>
<dbReference type="PROSITE" id="PS50176">
    <property type="entry name" value="ARM_REPEAT"/>
    <property type="match status" value="1"/>
</dbReference>
<evidence type="ECO:0000256" key="4">
    <source>
        <dbReference type="ARBA" id="ARBA00022737"/>
    </source>
</evidence>
<dbReference type="OrthoDB" id="1898821at2759"/>
<sequence>MNVDKLFKIPSNKIPSGKNKRKLSANPNIEVLKAVRLHNEEQEDEPSVESSEQKRILDLVDQVDVEEPEALDVAGVRKMILKLEKAITKNQELRVKFSDDPTKFMESEADLDEGIKHLLTLTEVPDLYSQVVRMGAIPSIVSLLSHENTDIAIDVVELLNELTDEDVVAENDEDAMKVFIDSLLENQVLELLIQNLSRLNEEESNDKQGIFNTLGIIENFTSFDPSLSEKLVKDTNILQWILTRIKAKSFDSNKQYCSEILAILLQNSRANRLKLGELSGVDTLLQVLNAYKRRDPKDADETEMMENFFDALCSALAEPEIKQKFLEGEGVELMLIMMKEKMMSRMRSIKVLDYALSTPNGASSCERFVEIFGLKTLFSTFMRKGLKKFKKNYKSFSEAEEEEHIIGIIVSLLKNLPQNSEHRLRLFSKFIENDLEKVDRLLEMRENYEFKVSTVDKEIEEEKEALEDDEIDETLDEIYLRRLSAGLFTLQLIDLTIAWICYEEPMLKERVTILLNRTGQSTANVKTVLEEYHKNMGGDGDQVKTENMEKQMIETLIALIFVLLTSFCANVQADLTLYQDFISANATKINNSSSKAGFYYTADNSGLQLITGSNDLADNVMGILYNVADPCSSQCQQSLPAVSDALNNSRIAVINLSSNCPINQQIISVQNCGGIGAIIFGSESDDSLKKDSVTITVLRIKSSMGNKLLTTMNDTINQSSGLELVHVVIISSQDSYASSWKLAIIVIGSLLVASFLVSSKLRERNMMVAQQEANMNSKLQIFTLDKSIVKTFPTKKFRKQDNDNQSDDPFTSVSSSIASSSKDAKNNNDYSNDVCAICLDEFRDGENLRQLPKCSHTYHIECIDRWLTTKSSLCPLCKQETAPQDVIDKREKRFAQALQIHSNLDSIYDTSNSRSNRHKLSPAVIRSDNVSRMV</sequence>
<evidence type="ECO:0000313" key="13">
    <source>
        <dbReference type="EMBL" id="CAG8595440.1"/>
    </source>
</evidence>
<evidence type="ECO:0000313" key="14">
    <source>
        <dbReference type="Proteomes" id="UP000789759"/>
    </source>
</evidence>
<evidence type="ECO:0000256" key="10">
    <source>
        <dbReference type="PROSITE-ProRule" id="PRU00259"/>
    </source>
</evidence>
<evidence type="ECO:0000256" key="5">
    <source>
        <dbReference type="ARBA" id="ARBA00022771"/>
    </source>
</evidence>
<dbReference type="CDD" id="cd23121">
    <property type="entry name" value="RING-H2_RHA1-like"/>
    <property type="match status" value="1"/>
</dbReference>
<keyword evidence="5 9" id="KW-0863">Zinc-finger</keyword>
<dbReference type="InterPro" id="IPR011016">
    <property type="entry name" value="Znf_RING-CH"/>
</dbReference>
<dbReference type="SUPFAM" id="SSF57850">
    <property type="entry name" value="RING/U-box"/>
    <property type="match status" value="1"/>
</dbReference>
<dbReference type="SMART" id="SM00184">
    <property type="entry name" value="RING"/>
    <property type="match status" value="1"/>
</dbReference>
<evidence type="ECO:0000256" key="9">
    <source>
        <dbReference type="PROSITE-ProRule" id="PRU00175"/>
    </source>
</evidence>
<dbReference type="AlphaFoldDB" id="A0A9N9C9H5"/>
<keyword evidence="2" id="KW-0597">Phosphoprotein</keyword>
<keyword evidence="6" id="KW-0862">Zinc</keyword>
<dbReference type="GO" id="GO:0005681">
    <property type="term" value="C:spliceosomal complex"/>
    <property type="evidence" value="ECO:0007669"/>
    <property type="project" value="TreeGrafter"/>
</dbReference>
<protein>
    <submittedName>
        <fullName evidence="13">12955_t:CDS:1</fullName>
    </submittedName>
</protein>
<dbReference type="SMART" id="SM00744">
    <property type="entry name" value="RINGv"/>
    <property type="match status" value="1"/>
</dbReference>
<keyword evidence="3" id="KW-0479">Metal-binding</keyword>
<accession>A0A9N9C9H5</accession>
<dbReference type="InterPro" id="IPR001841">
    <property type="entry name" value="Znf_RING"/>
</dbReference>
<dbReference type="PANTHER" id="PTHR14978">
    <property type="entry name" value="BETA-CATENIN-LIKE PROTEIN 1 NUCLEAR ASSOCIATED PROTEIN"/>
    <property type="match status" value="1"/>
</dbReference>
<comment type="caution">
    <text evidence="13">The sequence shown here is derived from an EMBL/GenBank/DDBJ whole genome shotgun (WGS) entry which is preliminary data.</text>
</comment>
<keyword evidence="8" id="KW-0539">Nucleus</keyword>
<dbReference type="GO" id="GO:0010467">
    <property type="term" value="P:gene expression"/>
    <property type="evidence" value="ECO:0007669"/>
    <property type="project" value="UniProtKB-ARBA"/>
</dbReference>
<dbReference type="Proteomes" id="UP000789759">
    <property type="component" value="Unassembled WGS sequence"/>
</dbReference>
<evidence type="ECO:0000256" key="6">
    <source>
        <dbReference type="ARBA" id="ARBA00022833"/>
    </source>
</evidence>
<evidence type="ECO:0000256" key="7">
    <source>
        <dbReference type="ARBA" id="ARBA00023054"/>
    </source>
</evidence>
<name>A0A9N9C9H5_9GLOM</name>
<evidence type="ECO:0000256" key="8">
    <source>
        <dbReference type="ARBA" id="ARBA00023242"/>
    </source>
</evidence>
<feature type="region of interest" description="Disordered" evidence="11">
    <location>
        <begin position="1"/>
        <end position="25"/>
    </location>
</feature>
<dbReference type="InterPro" id="IPR013180">
    <property type="entry name" value="CTNNBL1_N"/>
</dbReference>
<feature type="domain" description="RING-type" evidence="12">
    <location>
        <begin position="835"/>
        <end position="878"/>
    </location>
</feature>
<dbReference type="InterPro" id="IPR013083">
    <property type="entry name" value="Znf_RING/FYVE/PHD"/>
</dbReference>